<evidence type="ECO:0000313" key="3">
    <source>
        <dbReference type="Proteomes" id="UP001219525"/>
    </source>
</evidence>
<accession>A0AAD7E4M4</accession>
<dbReference type="Proteomes" id="UP001219525">
    <property type="component" value="Unassembled WGS sequence"/>
</dbReference>
<organism evidence="2 3">
    <name type="scientific">Mycena pura</name>
    <dbReference type="NCBI Taxonomy" id="153505"/>
    <lineage>
        <taxon>Eukaryota</taxon>
        <taxon>Fungi</taxon>
        <taxon>Dikarya</taxon>
        <taxon>Basidiomycota</taxon>
        <taxon>Agaricomycotina</taxon>
        <taxon>Agaricomycetes</taxon>
        <taxon>Agaricomycetidae</taxon>
        <taxon>Agaricales</taxon>
        <taxon>Marasmiineae</taxon>
        <taxon>Mycenaceae</taxon>
        <taxon>Mycena</taxon>
    </lineage>
</organism>
<proteinExistence type="predicted"/>
<name>A0AAD7E4M4_9AGAR</name>
<comment type="caution">
    <text evidence="2">The sequence shown here is derived from an EMBL/GenBank/DDBJ whole genome shotgun (WGS) entry which is preliminary data.</text>
</comment>
<reference evidence="2" key="1">
    <citation type="submission" date="2023-03" db="EMBL/GenBank/DDBJ databases">
        <title>Massive genome expansion in bonnet fungi (Mycena s.s.) driven by repeated elements and novel gene families across ecological guilds.</title>
        <authorList>
            <consortium name="Lawrence Berkeley National Laboratory"/>
            <person name="Harder C.B."/>
            <person name="Miyauchi S."/>
            <person name="Viragh M."/>
            <person name="Kuo A."/>
            <person name="Thoen E."/>
            <person name="Andreopoulos B."/>
            <person name="Lu D."/>
            <person name="Skrede I."/>
            <person name="Drula E."/>
            <person name="Henrissat B."/>
            <person name="Morin E."/>
            <person name="Kohler A."/>
            <person name="Barry K."/>
            <person name="LaButti K."/>
            <person name="Morin E."/>
            <person name="Salamov A."/>
            <person name="Lipzen A."/>
            <person name="Mereny Z."/>
            <person name="Hegedus B."/>
            <person name="Baldrian P."/>
            <person name="Stursova M."/>
            <person name="Weitz H."/>
            <person name="Taylor A."/>
            <person name="Grigoriev I.V."/>
            <person name="Nagy L.G."/>
            <person name="Martin F."/>
            <person name="Kauserud H."/>
        </authorList>
    </citation>
    <scope>NUCLEOTIDE SEQUENCE</scope>
    <source>
        <strain evidence="2">9144</strain>
    </source>
</reference>
<evidence type="ECO:0000313" key="2">
    <source>
        <dbReference type="EMBL" id="KAJ7227147.1"/>
    </source>
</evidence>
<gene>
    <name evidence="2" type="ORF">GGX14DRAFT_385892</name>
</gene>
<dbReference type="AlphaFoldDB" id="A0AAD7E4M4"/>
<dbReference type="EMBL" id="JARJCW010000003">
    <property type="protein sequence ID" value="KAJ7227147.1"/>
    <property type="molecule type" value="Genomic_DNA"/>
</dbReference>
<sequence length="259" mass="28036">MGHNSPEVKFHKVSLKEETMQIEGELRNYLSLIYRASGCSEWSCLQGRVAVPRYGPGGNPRYRSPLAPMPGIEQAHPPVVARGAMERDIVINPRRDSRGNCAQLNPRAGPGYSTAIDTLQSALSRQRRCAAETSECGCDADARGAITRDWTQGGSALTRVARNPSSLLALRLWGVWGSVVSRCRCAGGSKELLAALRLQKAQKLGYIGISRHSEPSRRRGRGAVTSSGPGGSSRPCRGKNPRKTDGGQMLVWCMPDPGR</sequence>
<evidence type="ECO:0000256" key="1">
    <source>
        <dbReference type="SAM" id="MobiDB-lite"/>
    </source>
</evidence>
<feature type="region of interest" description="Disordered" evidence="1">
    <location>
        <begin position="210"/>
        <end position="259"/>
    </location>
</feature>
<protein>
    <submittedName>
        <fullName evidence="2">Uncharacterized protein</fullName>
    </submittedName>
</protein>
<keyword evidence="3" id="KW-1185">Reference proteome</keyword>